<evidence type="ECO:0000256" key="6">
    <source>
        <dbReference type="HAMAP-Rule" id="MF_00076"/>
    </source>
</evidence>
<comment type="similarity">
    <text evidence="6 7">Belongs to the imidazoleglycerol-phosphate dehydratase family.</text>
</comment>
<dbReference type="InterPro" id="IPR020565">
    <property type="entry name" value="ImidazoleglycerP_deHydtase_CS"/>
</dbReference>
<dbReference type="InterPro" id="IPR020568">
    <property type="entry name" value="Ribosomal_Su5_D2-typ_SF"/>
</dbReference>
<dbReference type="UniPathway" id="UPA00031">
    <property type="reaction ID" value="UER00011"/>
</dbReference>
<keyword evidence="5 6" id="KW-0456">Lyase</keyword>
<comment type="pathway">
    <text evidence="1 6 7">Amino-acid biosynthesis; L-histidine biosynthesis; L-histidine from 5-phospho-alpha-D-ribose 1-diphosphate: step 6/9.</text>
</comment>
<dbReference type="AlphaFoldDB" id="C6HYV0"/>
<proteinExistence type="inferred from homology"/>
<evidence type="ECO:0000256" key="2">
    <source>
        <dbReference type="ARBA" id="ARBA00016664"/>
    </source>
</evidence>
<sequence>MTTSPRPSPRTATLLRETRETRIEGTLALDGTGKTNISTGMPFFDHLLDQVGRHGLFDLSLAAAGDLHVDWHHTVEDTGLLLGSLFDQALGERTAISRYGFFYAPLDESLARTVVDLSGRPFLVYDCPLERGERVRDFDLDLLEDFFQAFSQKARLTLHIHLLSGRNSHHKAEALFKSFARALRMAVAPDPRQTGVPSTKGSL</sequence>
<dbReference type="GO" id="GO:0004424">
    <property type="term" value="F:imidazoleglycerol-phosphate dehydratase activity"/>
    <property type="evidence" value="ECO:0007669"/>
    <property type="project" value="UniProtKB-UniRule"/>
</dbReference>
<dbReference type="FunFam" id="3.30.230.40:FF:000003">
    <property type="entry name" value="Imidazoleglycerol-phosphate dehydratase HisB"/>
    <property type="match status" value="1"/>
</dbReference>
<dbReference type="CDD" id="cd07914">
    <property type="entry name" value="IGPD"/>
    <property type="match status" value="1"/>
</dbReference>
<dbReference type="PROSITE" id="PS00954">
    <property type="entry name" value="IGP_DEHYDRATASE_1"/>
    <property type="match status" value="1"/>
</dbReference>
<dbReference type="HAMAP" id="MF_00076">
    <property type="entry name" value="HisB"/>
    <property type="match status" value="1"/>
</dbReference>
<dbReference type="NCBIfam" id="NF002114">
    <property type="entry name" value="PRK00951.2-4"/>
    <property type="match status" value="1"/>
</dbReference>
<reference evidence="8 9" key="1">
    <citation type="journal article" date="2009" name="Appl. Environ. Microbiol.">
        <title>Community genomic and proteomic analyses of chemoautotrophic iron-oxidizing "Leptospirillum rubarum" (Group II) and "Leptospirillum ferrodiazotrophum" (Group III) bacteria in acid mine drainage biofilms.</title>
        <authorList>
            <person name="Goltsman D.S."/>
            <person name="Denef V.J."/>
            <person name="Singer S.W."/>
            <person name="VerBerkmoes N.C."/>
            <person name="Lefsrud M."/>
            <person name="Mueller R.S."/>
            <person name="Dick G.J."/>
            <person name="Sun C.L."/>
            <person name="Wheeler K.E."/>
            <person name="Zemla A."/>
            <person name="Baker B.J."/>
            <person name="Hauser L."/>
            <person name="Land M."/>
            <person name="Shah M.B."/>
            <person name="Thelen M.P."/>
            <person name="Hettich R.L."/>
            <person name="Banfield J.F."/>
        </authorList>
    </citation>
    <scope>NUCLEOTIDE SEQUENCE [LARGE SCALE GENOMIC DNA]</scope>
</reference>
<keyword evidence="6" id="KW-0963">Cytoplasm</keyword>
<accession>C6HYV0</accession>
<dbReference type="Pfam" id="PF00475">
    <property type="entry name" value="IGPD"/>
    <property type="match status" value="1"/>
</dbReference>
<dbReference type="GO" id="GO:0005737">
    <property type="term" value="C:cytoplasm"/>
    <property type="evidence" value="ECO:0007669"/>
    <property type="project" value="UniProtKB-SubCell"/>
</dbReference>
<dbReference type="PANTHER" id="PTHR23133:SF2">
    <property type="entry name" value="IMIDAZOLEGLYCEROL-PHOSPHATE DEHYDRATASE"/>
    <property type="match status" value="1"/>
</dbReference>
<evidence type="ECO:0000256" key="5">
    <source>
        <dbReference type="ARBA" id="ARBA00023239"/>
    </source>
</evidence>
<comment type="catalytic activity">
    <reaction evidence="6 7">
        <text>D-erythro-1-(imidazol-4-yl)glycerol 3-phosphate = 3-(imidazol-4-yl)-2-oxopropyl phosphate + H2O</text>
        <dbReference type="Rhea" id="RHEA:11040"/>
        <dbReference type="ChEBI" id="CHEBI:15377"/>
        <dbReference type="ChEBI" id="CHEBI:57766"/>
        <dbReference type="ChEBI" id="CHEBI:58278"/>
        <dbReference type="EC" id="4.2.1.19"/>
    </reaction>
</comment>
<keyword evidence="4 6" id="KW-0368">Histidine biosynthesis</keyword>
<protein>
    <recommendedName>
        <fullName evidence="2 6">Imidazoleglycerol-phosphate dehydratase</fullName>
        <shortName evidence="6">IGPD</shortName>
        <ecNumber evidence="6 7">4.2.1.19</ecNumber>
    </recommendedName>
</protein>
<dbReference type="EMBL" id="GG693878">
    <property type="protein sequence ID" value="EES52385.1"/>
    <property type="molecule type" value="Genomic_DNA"/>
</dbReference>
<keyword evidence="3 6" id="KW-0028">Amino-acid biosynthesis</keyword>
<dbReference type="PROSITE" id="PS00955">
    <property type="entry name" value="IGP_DEHYDRATASE_2"/>
    <property type="match status" value="1"/>
</dbReference>
<comment type="subcellular location">
    <subcellularLocation>
        <location evidence="6 7">Cytoplasm</location>
    </subcellularLocation>
</comment>
<dbReference type="InterPro" id="IPR038494">
    <property type="entry name" value="IGPD_sf"/>
</dbReference>
<dbReference type="Proteomes" id="UP000009374">
    <property type="component" value="Unassembled WGS sequence"/>
</dbReference>
<evidence type="ECO:0000256" key="3">
    <source>
        <dbReference type="ARBA" id="ARBA00022605"/>
    </source>
</evidence>
<dbReference type="Gene3D" id="3.30.230.40">
    <property type="entry name" value="Imidazole glycerol phosphate dehydratase, domain 1"/>
    <property type="match status" value="2"/>
</dbReference>
<organism evidence="8 9">
    <name type="scientific">Leptospirillum ferrodiazotrophum</name>
    <dbReference type="NCBI Taxonomy" id="412449"/>
    <lineage>
        <taxon>Bacteria</taxon>
        <taxon>Pseudomonadati</taxon>
        <taxon>Nitrospirota</taxon>
        <taxon>Nitrospiria</taxon>
        <taxon>Nitrospirales</taxon>
        <taxon>Nitrospiraceae</taxon>
        <taxon>Leptospirillum</taxon>
    </lineage>
</organism>
<dbReference type="SUPFAM" id="SSF54211">
    <property type="entry name" value="Ribosomal protein S5 domain 2-like"/>
    <property type="match status" value="2"/>
</dbReference>
<dbReference type="GO" id="GO:0000105">
    <property type="term" value="P:L-histidine biosynthetic process"/>
    <property type="evidence" value="ECO:0007669"/>
    <property type="project" value="UniProtKB-UniRule"/>
</dbReference>
<dbReference type="NCBIfam" id="NF002111">
    <property type="entry name" value="PRK00951.2-1"/>
    <property type="match status" value="1"/>
</dbReference>
<dbReference type="FunFam" id="3.30.230.40:FF:000001">
    <property type="entry name" value="Imidazoleglycerol-phosphate dehydratase HisB"/>
    <property type="match status" value="1"/>
</dbReference>
<evidence type="ECO:0000256" key="7">
    <source>
        <dbReference type="RuleBase" id="RU000599"/>
    </source>
</evidence>
<evidence type="ECO:0000313" key="8">
    <source>
        <dbReference type="EMBL" id="EES52385.1"/>
    </source>
</evidence>
<evidence type="ECO:0000313" key="9">
    <source>
        <dbReference type="Proteomes" id="UP000009374"/>
    </source>
</evidence>
<dbReference type="PANTHER" id="PTHR23133">
    <property type="entry name" value="IMIDAZOLEGLYCEROL-PHOSPHATE DEHYDRATASE HIS7"/>
    <property type="match status" value="1"/>
</dbReference>
<evidence type="ECO:0000256" key="4">
    <source>
        <dbReference type="ARBA" id="ARBA00023102"/>
    </source>
</evidence>
<gene>
    <name evidence="6" type="primary">hisB</name>
    <name evidence="8" type="ORF">UBAL3_94240182</name>
</gene>
<dbReference type="EC" id="4.2.1.19" evidence="6 7"/>
<evidence type="ECO:0000256" key="1">
    <source>
        <dbReference type="ARBA" id="ARBA00005047"/>
    </source>
</evidence>
<name>C6HYV0_9BACT</name>
<dbReference type="InterPro" id="IPR000807">
    <property type="entry name" value="ImidazoleglycerolP_deHydtase"/>
</dbReference>
<keyword evidence="9" id="KW-1185">Reference proteome</keyword>